<sequence>MAMAINSFDTWLTNKLQELNTDESVFGSYIKGILEGDETEDEKTEALEGIIAGITEDGIDKHVSEILSAWVKWLPRDDATAVVAPTEDVEVRLAKLLDSQNLPKTAQRTTCTVEERRIREAILAQYSEMTDGEESDAEGDDDTATGGGGNGGSGDGGIEKNTNAANIAQQLKEKRERAKLESQEKKEKDKKDREKQKQLKEEKKEKRKTVKGERRR</sequence>
<dbReference type="EMBL" id="JACMRX010000003">
    <property type="protein sequence ID" value="KAF7992654.1"/>
    <property type="molecule type" value="Genomic_DNA"/>
</dbReference>
<feature type="compositionally biased region" description="Basic residues" evidence="4">
    <location>
        <begin position="205"/>
        <end position="216"/>
    </location>
</feature>
<reference evidence="6 7" key="1">
    <citation type="submission" date="2020-08" db="EMBL/GenBank/DDBJ databases">
        <title>Aphidius gifuensis genome sequencing and assembly.</title>
        <authorList>
            <person name="Du Z."/>
        </authorList>
    </citation>
    <scope>NUCLEOTIDE SEQUENCE [LARGE SCALE GENOMIC DNA]</scope>
    <source>
        <strain evidence="6">YNYX2018</strain>
        <tissue evidence="6">Adults</tissue>
    </source>
</reference>
<dbReference type="InterPro" id="IPR058771">
    <property type="entry name" value="PWI_CCDC43"/>
</dbReference>
<evidence type="ECO:0000313" key="7">
    <source>
        <dbReference type="Proteomes" id="UP000639338"/>
    </source>
</evidence>
<protein>
    <recommendedName>
        <fullName evidence="2">Coiled-coil domain-containing protein 43</fullName>
    </recommendedName>
</protein>
<evidence type="ECO:0000256" key="2">
    <source>
        <dbReference type="ARBA" id="ARBA00016648"/>
    </source>
</evidence>
<dbReference type="Pfam" id="PF26091">
    <property type="entry name" value="PWI_CCDC43"/>
    <property type="match status" value="1"/>
</dbReference>
<feature type="compositionally biased region" description="Gly residues" evidence="4">
    <location>
        <begin position="145"/>
        <end position="156"/>
    </location>
</feature>
<keyword evidence="7" id="KW-1185">Reference proteome</keyword>
<feature type="compositionally biased region" description="Acidic residues" evidence="4">
    <location>
        <begin position="130"/>
        <end position="143"/>
    </location>
</feature>
<dbReference type="PANTHER" id="PTHR31684:SF2">
    <property type="entry name" value="COILED-COIL DOMAIN-CONTAINING PROTEIN 43"/>
    <property type="match status" value="1"/>
</dbReference>
<name>A0A835CQ91_APHGI</name>
<feature type="compositionally biased region" description="Basic and acidic residues" evidence="4">
    <location>
        <begin position="171"/>
        <end position="204"/>
    </location>
</feature>
<dbReference type="OrthoDB" id="2187466at2759"/>
<feature type="region of interest" description="Disordered" evidence="4">
    <location>
        <begin position="126"/>
        <end position="216"/>
    </location>
</feature>
<feature type="compositionally biased region" description="Polar residues" evidence="4">
    <location>
        <begin position="160"/>
        <end position="169"/>
    </location>
</feature>
<feature type="domain" description="CCDC43 PWI-like" evidence="5">
    <location>
        <begin position="5"/>
        <end position="73"/>
    </location>
</feature>
<proteinExistence type="inferred from homology"/>
<comment type="caution">
    <text evidence="6">The sequence shown here is derived from an EMBL/GenBank/DDBJ whole genome shotgun (WGS) entry which is preliminary data.</text>
</comment>
<gene>
    <name evidence="6" type="ORF">HCN44_004998</name>
</gene>
<evidence type="ECO:0000256" key="4">
    <source>
        <dbReference type="SAM" id="MobiDB-lite"/>
    </source>
</evidence>
<accession>A0A835CQ91</accession>
<evidence type="ECO:0000256" key="3">
    <source>
        <dbReference type="ARBA" id="ARBA00023054"/>
    </source>
</evidence>
<evidence type="ECO:0000259" key="5">
    <source>
        <dbReference type="Pfam" id="PF26091"/>
    </source>
</evidence>
<dbReference type="AlphaFoldDB" id="A0A835CQ91"/>
<keyword evidence="3" id="KW-0175">Coiled coil</keyword>
<comment type="similarity">
    <text evidence="1">Belongs to the CCDC43 family.</text>
</comment>
<evidence type="ECO:0000256" key="1">
    <source>
        <dbReference type="ARBA" id="ARBA00005305"/>
    </source>
</evidence>
<dbReference type="PANTHER" id="PTHR31684">
    <property type="entry name" value="COILED-COIL DOMAIN-CONTAINING PROTEIN 43"/>
    <property type="match status" value="1"/>
</dbReference>
<dbReference type="Proteomes" id="UP000639338">
    <property type="component" value="Unassembled WGS sequence"/>
</dbReference>
<organism evidence="6 7">
    <name type="scientific">Aphidius gifuensis</name>
    <name type="common">Parasitoid wasp</name>
    <dbReference type="NCBI Taxonomy" id="684658"/>
    <lineage>
        <taxon>Eukaryota</taxon>
        <taxon>Metazoa</taxon>
        <taxon>Ecdysozoa</taxon>
        <taxon>Arthropoda</taxon>
        <taxon>Hexapoda</taxon>
        <taxon>Insecta</taxon>
        <taxon>Pterygota</taxon>
        <taxon>Neoptera</taxon>
        <taxon>Endopterygota</taxon>
        <taxon>Hymenoptera</taxon>
        <taxon>Apocrita</taxon>
        <taxon>Ichneumonoidea</taxon>
        <taxon>Braconidae</taxon>
        <taxon>Aphidiinae</taxon>
        <taxon>Aphidius</taxon>
    </lineage>
</organism>
<dbReference type="InterPro" id="IPR037666">
    <property type="entry name" value="CCDC43"/>
</dbReference>
<evidence type="ECO:0000313" key="6">
    <source>
        <dbReference type="EMBL" id="KAF7992654.1"/>
    </source>
</evidence>